<dbReference type="Gene3D" id="3.30.450.20">
    <property type="entry name" value="PAS domain"/>
    <property type="match status" value="1"/>
</dbReference>
<gene>
    <name evidence="5" type="ORF">FAZ69_25600</name>
</gene>
<dbReference type="CDD" id="cd01949">
    <property type="entry name" value="GGDEF"/>
    <property type="match status" value="1"/>
</dbReference>
<evidence type="ECO:0000313" key="5">
    <source>
        <dbReference type="EMBL" id="TKC83073.1"/>
    </source>
</evidence>
<evidence type="ECO:0000313" key="6">
    <source>
        <dbReference type="Proteomes" id="UP000305539"/>
    </source>
</evidence>
<dbReference type="PROSITE" id="PS50887">
    <property type="entry name" value="GGDEF"/>
    <property type="match status" value="1"/>
</dbReference>
<sequence>MKNPTLRRAIALSSLVMVTLVCWIVAGLVADRTAERELDDAIGTQRQISTAAADNMAQMIASDLAMARAIPETIAEIRMIQRALAQARNYAAKRPGMEPELRAALANDPQLAGISDFLHNAQGFSGLENIWLVNTEGLCVASSNAASPSSFVGRNMQSRAYLEEALLGGFTQAYGVGRNSGEPGIFIASPVYEDGMLVGAIVAKIGIARLRHWVARAGTFIADENGVIIMAHDSAVAGHALPHARIQKMDADERKNIYMRTDFPEFGVQPLLAQVEHDAPWVPRALASQISELPGTHTPSLYEMRGGLNSGLSAHLVDPLISWPELLRNHRNMHLLAFVLLAGSITLAYLIGASYLREKRHHRATRHLADQLQEANALLSAEARDDALTGALSRRYFLDLLQKEIAAARAGGKPLCLAIADLDHFKQINDRFGHAIGDRALEHFVAICRAELRTGDAIGRLGGEEFGIVLPATTLADGQAVAQRLHDRLKAQPSPRLPASVTLSVSIGITELGRTDLPERIMSRADLALYAAKSAGRDRTKALPPDDPAPAGQAAYATS</sequence>
<comment type="caution">
    <text evidence="5">The sequence shown here is derived from an EMBL/GenBank/DDBJ whole genome shotgun (WGS) entry which is preliminary data.</text>
</comment>
<organism evidence="5 6">
    <name type="scientific">Trinickia terrae</name>
    <dbReference type="NCBI Taxonomy" id="2571161"/>
    <lineage>
        <taxon>Bacteria</taxon>
        <taxon>Pseudomonadati</taxon>
        <taxon>Pseudomonadota</taxon>
        <taxon>Betaproteobacteria</taxon>
        <taxon>Burkholderiales</taxon>
        <taxon>Burkholderiaceae</taxon>
        <taxon>Trinickia</taxon>
    </lineage>
</organism>
<evidence type="ECO:0000256" key="3">
    <source>
        <dbReference type="SAM" id="Phobius"/>
    </source>
</evidence>
<dbReference type="InterPro" id="IPR050469">
    <property type="entry name" value="Diguanylate_Cyclase"/>
</dbReference>
<dbReference type="Gene3D" id="3.30.70.270">
    <property type="match status" value="1"/>
</dbReference>
<feature type="transmembrane region" description="Helical" evidence="3">
    <location>
        <begin position="335"/>
        <end position="356"/>
    </location>
</feature>
<dbReference type="NCBIfam" id="TIGR00254">
    <property type="entry name" value="GGDEF"/>
    <property type="match status" value="1"/>
</dbReference>
<dbReference type="EMBL" id="SWJE01000015">
    <property type="protein sequence ID" value="TKC83073.1"/>
    <property type="molecule type" value="Genomic_DNA"/>
</dbReference>
<keyword evidence="3" id="KW-1133">Transmembrane helix</keyword>
<dbReference type="PANTHER" id="PTHR45138">
    <property type="entry name" value="REGULATORY COMPONENTS OF SENSORY TRANSDUCTION SYSTEM"/>
    <property type="match status" value="1"/>
</dbReference>
<dbReference type="InterPro" id="IPR000160">
    <property type="entry name" value="GGDEF_dom"/>
</dbReference>
<dbReference type="RefSeq" id="WP_136897886.1">
    <property type="nucleotide sequence ID" value="NZ_SWJE01000015.1"/>
</dbReference>
<dbReference type="AlphaFoldDB" id="A0A4U1HRS9"/>
<feature type="compositionally biased region" description="Low complexity" evidence="2">
    <location>
        <begin position="549"/>
        <end position="559"/>
    </location>
</feature>
<dbReference type="SUPFAM" id="SSF103190">
    <property type="entry name" value="Sensory domain-like"/>
    <property type="match status" value="1"/>
</dbReference>
<dbReference type="GO" id="GO:0005886">
    <property type="term" value="C:plasma membrane"/>
    <property type="evidence" value="ECO:0007669"/>
    <property type="project" value="TreeGrafter"/>
</dbReference>
<dbReference type="InterPro" id="IPR043128">
    <property type="entry name" value="Rev_trsase/Diguanyl_cyclase"/>
</dbReference>
<reference evidence="5 6" key="1">
    <citation type="submission" date="2019-04" db="EMBL/GenBank/DDBJ databases">
        <title>Trinickia sp. 7GSK02, isolated from subtropical forest soil.</title>
        <authorList>
            <person name="Gao Z.-H."/>
            <person name="Qiu L.-H."/>
        </authorList>
    </citation>
    <scope>NUCLEOTIDE SEQUENCE [LARGE SCALE GENOMIC DNA]</scope>
    <source>
        <strain evidence="5 6">7GSK02</strain>
    </source>
</reference>
<dbReference type="OrthoDB" id="9813903at2"/>
<evidence type="ECO:0000256" key="1">
    <source>
        <dbReference type="ARBA" id="ARBA00012528"/>
    </source>
</evidence>
<dbReference type="CDD" id="cd18773">
    <property type="entry name" value="PDC1_HK_sensor"/>
    <property type="match status" value="1"/>
</dbReference>
<name>A0A4U1HRS9_9BURK</name>
<dbReference type="EC" id="2.7.7.65" evidence="1"/>
<dbReference type="InterPro" id="IPR029151">
    <property type="entry name" value="Sensor-like_sf"/>
</dbReference>
<evidence type="ECO:0000256" key="2">
    <source>
        <dbReference type="SAM" id="MobiDB-lite"/>
    </source>
</evidence>
<keyword evidence="6" id="KW-1185">Reference proteome</keyword>
<dbReference type="GO" id="GO:0052621">
    <property type="term" value="F:diguanylate cyclase activity"/>
    <property type="evidence" value="ECO:0007669"/>
    <property type="project" value="UniProtKB-EC"/>
</dbReference>
<dbReference type="GO" id="GO:1902201">
    <property type="term" value="P:negative regulation of bacterial-type flagellum-dependent cell motility"/>
    <property type="evidence" value="ECO:0007669"/>
    <property type="project" value="TreeGrafter"/>
</dbReference>
<protein>
    <recommendedName>
        <fullName evidence="1">diguanylate cyclase</fullName>
        <ecNumber evidence="1">2.7.7.65</ecNumber>
    </recommendedName>
</protein>
<feature type="region of interest" description="Disordered" evidence="2">
    <location>
        <begin position="536"/>
        <end position="559"/>
    </location>
</feature>
<dbReference type="InterPro" id="IPR029787">
    <property type="entry name" value="Nucleotide_cyclase"/>
</dbReference>
<dbReference type="FunFam" id="3.30.70.270:FF:000001">
    <property type="entry name" value="Diguanylate cyclase domain protein"/>
    <property type="match status" value="1"/>
</dbReference>
<proteinExistence type="predicted"/>
<evidence type="ECO:0000259" key="4">
    <source>
        <dbReference type="PROSITE" id="PS50887"/>
    </source>
</evidence>
<dbReference type="Pfam" id="PF00990">
    <property type="entry name" value="GGDEF"/>
    <property type="match status" value="1"/>
</dbReference>
<dbReference type="Proteomes" id="UP000305539">
    <property type="component" value="Unassembled WGS sequence"/>
</dbReference>
<feature type="domain" description="GGDEF" evidence="4">
    <location>
        <begin position="413"/>
        <end position="545"/>
    </location>
</feature>
<keyword evidence="3" id="KW-0812">Transmembrane</keyword>
<accession>A0A4U1HRS9</accession>
<dbReference type="SUPFAM" id="SSF55073">
    <property type="entry name" value="Nucleotide cyclase"/>
    <property type="match status" value="1"/>
</dbReference>
<dbReference type="GO" id="GO:0043709">
    <property type="term" value="P:cell adhesion involved in single-species biofilm formation"/>
    <property type="evidence" value="ECO:0007669"/>
    <property type="project" value="TreeGrafter"/>
</dbReference>
<dbReference type="SMART" id="SM00267">
    <property type="entry name" value="GGDEF"/>
    <property type="match status" value="1"/>
</dbReference>
<dbReference type="PANTHER" id="PTHR45138:SF24">
    <property type="entry name" value="DIGUANYLATE CYCLASE DGCC-RELATED"/>
    <property type="match status" value="1"/>
</dbReference>
<keyword evidence="3" id="KW-0472">Membrane</keyword>